<evidence type="ECO:0000259" key="1">
    <source>
        <dbReference type="Pfam" id="PF13020"/>
    </source>
</evidence>
<feature type="domain" description="Protein NO VEIN C-terminal" evidence="1">
    <location>
        <begin position="18"/>
        <end position="106"/>
    </location>
</feature>
<proteinExistence type="predicted"/>
<dbReference type="AlphaFoldDB" id="T0ZB36"/>
<feature type="non-terminal residue" evidence="2">
    <location>
        <position position="1"/>
    </location>
</feature>
<protein>
    <submittedName>
        <fullName evidence="2">Helicase domain protein</fullName>
    </submittedName>
</protein>
<keyword evidence="2" id="KW-0378">Hydrolase</keyword>
<gene>
    <name evidence="2" type="ORF">B1B_13163</name>
</gene>
<dbReference type="GO" id="GO:0004386">
    <property type="term" value="F:helicase activity"/>
    <property type="evidence" value="ECO:0007669"/>
    <property type="project" value="UniProtKB-KW"/>
</dbReference>
<sequence>GDPEAATVSRFARETREVEERAVRAVLDEEARIGRRAEEMAHSNPGFDIRSVDTDGHLLLIEVKGRIEGSTTVTVTRNEILTGLNAADHYLLALVEVRTDGTCQVRYLRDPFAGKSRQLHFAERSTTFDWDKLWETAETPR</sequence>
<accession>T0ZB36</accession>
<keyword evidence="2" id="KW-0067">ATP-binding</keyword>
<dbReference type="InterPro" id="IPR024975">
    <property type="entry name" value="NOV_C"/>
</dbReference>
<dbReference type="EMBL" id="AUZY01008661">
    <property type="protein sequence ID" value="EQD45201.1"/>
    <property type="molecule type" value="Genomic_DNA"/>
</dbReference>
<reference evidence="2" key="1">
    <citation type="submission" date="2013-08" db="EMBL/GenBank/DDBJ databases">
        <authorList>
            <person name="Mendez C."/>
            <person name="Richter M."/>
            <person name="Ferrer M."/>
            <person name="Sanchez J."/>
        </authorList>
    </citation>
    <scope>NUCLEOTIDE SEQUENCE</scope>
</reference>
<keyword evidence="2" id="KW-0347">Helicase</keyword>
<evidence type="ECO:0000313" key="2">
    <source>
        <dbReference type="EMBL" id="EQD45201.1"/>
    </source>
</evidence>
<comment type="caution">
    <text evidence="2">The sequence shown here is derived from an EMBL/GenBank/DDBJ whole genome shotgun (WGS) entry which is preliminary data.</text>
</comment>
<dbReference type="Pfam" id="PF13020">
    <property type="entry name" value="NOV_C"/>
    <property type="match status" value="1"/>
</dbReference>
<keyword evidence="2" id="KW-0547">Nucleotide-binding</keyword>
<name>T0ZB36_9ZZZZ</name>
<organism evidence="2">
    <name type="scientific">mine drainage metagenome</name>
    <dbReference type="NCBI Taxonomy" id="410659"/>
    <lineage>
        <taxon>unclassified sequences</taxon>
        <taxon>metagenomes</taxon>
        <taxon>ecological metagenomes</taxon>
    </lineage>
</organism>
<reference evidence="2" key="2">
    <citation type="journal article" date="2014" name="ISME J.">
        <title>Microbial stratification in low pH oxic and suboxic macroscopic growths along an acid mine drainage.</title>
        <authorList>
            <person name="Mendez-Garcia C."/>
            <person name="Mesa V."/>
            <person name="Sprenger R.R."/>
            <person name="Richter M."/>
            <person name="Diez M.S."/>
            <person name="Solano J."/>
            <person name="Bargiela R."/>
            <person name="Golyshina O.V."/>
            <person name="Manteca A."/>
            <person name="Ramos J.L."/>
            <person name="Gallego J.R."/>
            <person name="Llorente I."/>
            <person name="Martins Dos Santos V.A."/>
            <person name="Jensen O.N."/>
            <person name="Pelaez A.I."/>
            <person name="Sanchez J."/>
            <person name="Ferrer M."/>
        </authorList>
    </citation>
    <scope>NUCLEOTIDE SEQUENCE</scope>
</reference>